<accession>A0A6A0GWC2</accession>
<feature type="transmembrane region" description="Helical" evidence="8">
    <location>
        <begin position="66"/>
        <end position="88"/>
    </location>
</feature>
<dbReference type="AlphaFoldDB" id="A0A6A0GWC2"/>
<dbReference type="OrthoDB" id="999962at2759"/>
<keyword evidence="7 8" id="KW-0472">Membrane</keyword>
<keyword evidence="5 8" id="KW-0812">Transmembrane</keyword>
<sequence>MGIVLLTFALFMSARMGIFQEVLYKTHGKHPREALFFIVGSLISYSSSVISHLLSLPGFLLSANDIIKFIKVFSLSAPLPALSAVPILSAVPRLYLYLAGNTLTQYVCISSVFSLTSQVSSLHVTLVLTLRKFSSLIFSIFYFGNTFTLTHWVGTTLVFGGTLIFTNVISLPWDEVEQVEQKKKD</sequence>
<dbReference type="GO" id="GO:0005464">
    <property type="term" value="F:UDP-xylose transmembrane transporter activity"/>
    <property type="evidence" value="ECO:0007669"/>
    <property type="project" value="TreeGrafter"/>
</dbReference>
<dbReference type="PANTHER" id="PTHR10778:SF4">
    <property type="entry name" value="NUCLEOTIDE SUGAR TRANSPORTER SLC35B4"/>
    <property type="match status" value="1"/>
</dbReference>
<comment type="caution">
    <text evidence="9">The sequence shown here is derived from an EMBL/GenBank/DDBJ whole genome shotgun (WGS) entry which is preliminary data.</text>
</comment>
<dbReference type="InterPro" id="IPR013657">
    <property type="entry name" value="SCL35B1-4/HUT1"/>
</dbReference>
<evidence type="ECO:0000256" key="6">
    <source>
        <dbReference type="ARBA" id="ARBA00022989"/>
    </source>
</evidence>
<keyword evidence="4" id="KW-0762">Sugar transport</keyword>
<organism evidence="9">
    <name type="scientific">Hyalella azteca</name>
    <name type="common">Amphipod</name>
    <dbReference type="NCBI Taxonomy" id="294128"/>
    <lineage>
        <taxon>Eukaryota</taxon>
        <taxon>Metazoa</taxon>
        <taxon>Ecdysozoa</taxon>
        <taxon>Arthropoda</taxon>
        <taxon>Crustacea</taxon>
        <taxon>Multicrustacea</taxon>
        <taxon>Malacostraca</taxon>
        <taxon>Eumalacostraca</taxon>
        <taxon>Peracarida</taxon>
        <taxon>Amphipoda</taxon>
        <taxon>Senticaudata</taxon>
        <taxon>Talitrida</taxon>
        <taxon>Talitroidea</taxon>
        <taxon>Hyalellidae</taxon>
        <taxon>Hyalella</taxon>
    </lineage>
</organism>
<dbReference type="PANTHER" id="PTHR10778">
    <property type="entry name" value="SOLUTE CARRIER FAMILY 35 MEMBER B"/>
    <property type="match status" value="1"/>
</dbReference>
<reference evidence="9" key="2">
    <citation type="journal article" date="2018" name="Environ. Sci. Technol.">
        <title>The Toxicogenome of Hyalella azteca: A Model for Sediment Ecotoxicology and Evolutionary Toxicology.</title>
        <authorList>
            <person name="Poynton H.C."/>
            <person name="Hasenbein S."/>
            <person name="Benoit J.B."/>
            <person name="Sepulveda M.S."/>
            <person name="Poelchau M.F."/>
            <person name="Hughes D.S.T."/>
            <person name="Murali S.C."/>
            <person name="Chen S."/>
            <person name="Glastad K.M."/>
            <person name="Goodisman M.A.D."/>
            <person name="Werren J.H."/>
            <person name="Vineis J.H."/>
            <person name="Bowen J.L."/>
            <person name="Friedrich M."/>
            <person name="Jones J."/>
            <person name="Robertson H.M."/>
            <person name="Feyereisen R."/>
            <person name="Mechler-Hickson A."/>
            <person name="Mathers N."/>
            <person name="Lee C.E."/>
            <person name="Colbourne J.K."/>
            <person name="Biales A."/>
            <person name="Johnston J.S."/>
            <person name="Wellborn G.A."/>
            <person name="Rosendale A.J."/>
            <person name="Cridge A.G."/>
            <person name="Munoz-Torres M.C."/>
            <person name="Bain P.A."/>
            <person name="Manny A.R."/>
            <person name="Major K.M."/>
            <person name="Lambert F.N."/>
            <person name="Vulpe C.D."/>
            <person name="Tuck P."/>
            <person name="Blalock B.J."/>
            <person name="Lin Y.Y."/>
            <person name="Smith M.E."/>
            <person name="Ochoa-Acuna H."/>
            <person name="Chen M.M."/>
            <person name="Childers C.P."/>
            <person name="Qu J."/>
            <person name="Dugan S."/>
            <person name="Lee S.L."/>
            <person name="Chao H."/>
            <person name="Dinh H."/>
            <person name="Han Y."/>
            <person name="Doddapaneni H."/>
            <person name="Worley K.C."/>
            <person name="Muzny D.M."/>
            <person name="Gibbs R.A."/>
            <person name="Richards S."/>
        </authorList>
    </citation>
    <scope>NUCLEOTIDE SEQUENCE</scope>
    <source>
        <strain evidence="9">HAZT.00-mixed</strain>
        <tissue evidence="9">Whole organism</tissue>
    </source>
</reference>
<comment type="similarity">
    <text evidence="2">Belongs to the nucleotide-sugar transporter family. SLC35B subfamily.</text>
</comment>
<keyword evidence="6 8" id="KW-1133">Transmembrane helix</keyword>
<reference evidence="9" key="1">
    <citation type="submission" date="2014-08" db="EMBL/GenBank/DDBJ databases">
        <authorList>
            <person name="Murali S."/>
            <person name="Richards S."/>
            <person name="Bandaranaike D."/>
            <person name="Bellair M."/>
            <person name="Blankenburg K."/>
            <person name="Chao H."/>
            <person name="Dinh H."/>
            <person name="Doddapaneni H."/>
            <person name="Dugan-Rocha S."/>
            <person name="Elkadiri S."/>
            <person name="Gnanaolivu R."/>
            <person name="Hughes D."/>
            <person name="Lee S."/>
            <person name="Li M."/>
            <person name="Ming W."/>
            <person name="Munidasa M."/>
            <person name="Muniz J."/>
            <person name="Nguyen L."/>
            <person name="Osuji N."/>
            <person name="Pu L.-L."/>
            <person name="Puazo M."/>
            <person name="Skinner E."/>
            <person name="Qu C."/>
            <person name="Quiroz J."/>
            <person name="Raj R."/>
            <person name="Weissenberger G."/>
            <person name="Xin Y."/>
            <person name="Zou X."/>
            <person name="Han Y."/>
            <person name="Worley K."/>
            <person name="Muzny D."/>
            <person name="Gibbs R."/>
        </authorList>
    </citation>
    <scope>NUCLEOTIDE SEQUENCE</scope>
    <source>
        <strain evidence="9">HAZT.00-mixed</strain>
        <tissue evidence="9">Whole organism</tissue>
    </source>
</reference>
<evidence type="ECO:0000256" key="2">
    <source>
        <dbReference type="ARBA" id="ARBA00010694"/>
    </source>
</evidence>
<dbReference type="Proteomes" id="UP000711488">
    <property type="component" value="Unassembled WGS sequence"/>
</dbReference>
<evidence type="ECO:0000256" key="1">
    <source>
        <dbReference type="ARBA" id="ARBA00004127"/>
    </source>
</evidence>
<protein>
    <recommendedName>
        <fullName evidence="10">Sugar phosphate transporter domain-containing protein</fullName>
    </recommendedName>
</protein>
<dbReference type="GO" id="GO:0005462">
    <property type="term" value="F:UDP-N-acetylglucosamine transmembrane transporter activity"/>
    <property type="evidence" value="ECO:0007669"/>
    <property type="project" value="TreeGrafter"/>
</dbReference>
<dbReference type="GO" id="GO:0005789">
    <property type="term" value="C:endoplasmic reticulum membrane"/>
    <property type="evidence" value="ECO:0007669"/>
    <property type="project" value="TreeGrafter"/>
</dbReference>
<keyword evidence="3" id="KW-0813">Transport</keyword>
<reference evidence="9" key="3">
    <citation type="submission" date="2019-06" db="EMBL/GenBank/DDBJ databases">
        <authorList>
            <person name="Poynton C."/>
            <person name="Hasenbein S."/>
            <person name="Benoit J.B."/>
            <person name="Sepulveda M.S."/>
            <person name="Poelchau M.F."/>
            <person name="Murali S.C."/>
            <person name="Chen S."/>
            <person name="Glastad K.M."/>
            <person name="Werren J.H."/>
            <person name="Vineis J.H."/>
            <person name="Bowen J.L."/>
            <person name="Friedrich M."/>
            <person name="Jones J."/>
            <person name="Robertson H.M."/>
            <person name="Feyereisen R."/>
            <person name="Mechler-Hickson A."/>
            <person name="Mathers N."/>
            <person name="Lee C.E."/>
            <person name="Colbourne J.K."/>
            <person name="Biales A."/>
            <person name="Johnston J.S."/>
            <person name="Wellborn G.A."/>
            <person name="Rosendale A.J."/>
            <person name="Cridge A.G."/>
            <person name="Munoz-Torres M.C."/>
            <person name="Bain P.A."/>
            <person name="Manny A.R."/>
            <person name="Major K.M."/>
            <person name="Lambert F.N."/>
            <person name="Vulpe C.D."/>
            <person name="Tuck P."/>
            <person name="Blalock B.J."/>
            <person name="Lin Y.-Y."/>
            <person name="Smith M.E."/>
            <person name="Ochoa-Acuna H."/>
            <person name="Chen M.-J.M."/>
            <person name="Childers C.P."/>
            <person name="Qu J."/>
            <person name="Dugan S."/>
            <person name="Lee S.L."/>
            <person name="Chao H."/>
            <person name="Dinh H."/>
            <person name="Han Y."/>
            <person name="Doddapaneni H."/>
            <person name="Worley K.C."/>
            <person name="Muzny D.M."/>
            <person name="Gibbs R.A."/>
            <person name="Richards S."/>
        </authorList>
    </citation>
    <scope>NUCLEOTIDE SEQUENCE</scope>
    <source>
        <strain evidence="9">HAZT.00-mixed</strain>
        <tissue evidence="9">Whole organism</tissue>
    </source>
</reference>
<feature type="transmembrane region" description="Helical" evidence="8">
    <location>
        <begin position="149"/>
        <end position="173"/>
    </location>
</feature>
<dbReference type="GO" id="GO:0000139">
    <property type="term" value="C:Golgi membrane"/>
    <property type="evidence" value="ECO:0007669"/>
    <property type="project" value="TreeGrafter"/>
</dbReference>
<evidence type="ECO:0000256" key="4">
    <source>
        <dbReference type="ARBA" id="ARBA00022597"/>
    </source>
</evidence>
<evidence type="ECO:0000313" key="9">
    <source>
        <dbReference type="EMBL" id="KAA0190889.1"/>
    </source>
</evidence>
<comment type="subcellular location">
    <subcellularLocation>
        <location evidence="1">Endomembrane system</location>
        <topology evidence="1">Multi-pass membrane protein</topology>
    </subcellularLocation>
</comment>
<evidence type="ECO:0000256" key="7">
    <source>
        <dbReference type="ARBA" id="ARBA00023136"/>
    </source>
</evidence>
<evidence type="ECO:0000256" key="5">
    <source>
        <dbReference type="ARBA" id="ARBA00022692"/>
    </source>
</evidence>
<gene>
    <name evidence="9" type="ORF">HAZT_HAZT002568</name>
</gene>
<evidence type="ECO:0000256" key="8">
    <source>
        <dbReference type="SAM" id="Phobius"/>
    </source>
</evidence>
<evidence type="ECO:0000256" key="3">
    <source>
        <dbReference type="ARBA" id="ARBA00022448"/>
    </source>
</evidence>
<feature type="transmembrane region" description="Helical" evidence="8">
    <location>
        <begin position="35"/>
        <end position="54"/>
    </location>
</feature>
<proteinExistence type="inferred from homology"/>
<evidence type="ECO:0008006" key="10">
    <source>
        <dbReference type="Google" id="ProtNLM"/>
    </source>
</evidence>
<dbReference type="EMBL" id="JQDR03012682">
    <property type="protein sequence ID" value="KAA0190889.1"/>
    <property type="molecule type" value="Genomic_DNA"/>
</dbReference>
<name>A0A6A0GWC2_HYAAZ</name>
<dbReference type="Pfam" id="PF08449">
    <property type="entry name" value="UAA"/>
    <property type="match status" value="1"/>
</dbReference>